<reference evidence="2" key="1">
    <citation type="journal article" date="2023" name="Antibiotics">
        <title>Prevalence and Molecular Characterization of Methicillin-Resistant Staphylococci (MRS) and Mammaliicocci (MRM) in Dromedary Camels from Algeria: First Detection of SCCmec-mecC Hybrid in Methicillin-Resistant Mammaliicoccus lentus.</title>
        <authorList>
            <person name="Belhout C."/>
            <person name="Boyen F."/>
            <person name="Vereecke N."/>
            <person name="Theuns S."/>
            <person name="Taibi N."/>
            <person name="Stegger M."/>
            <person name="de la Fe-Rodriguez P.Y."/>
            <person name="Bouayad L."/>
            <person name="Elgroud R."/>
            <person name="Butaye P."/>
        </authorList>
    </citation>
    <scope>NUCLEOTIDE SEQUENCE</scope>
    <source>
        <strain evidence="2">7048</strain>
    </source>
</reference>
<evidence type="ECO:0000256" key="1">
    <source>
        <dbReference type="SAM" id="Phobius"/>
    </source>
</evidence>
<feature type="transmembrane region" description="Helical" evidence="1">
    <location>
        <begin position="123"/>
        <end position="141"/>
    </location>
</feature>
<feature type="transmembrane region" description="Helical" evidence="1">
    <location>
        <begin position="36"/>
        <end position="55"/>
    </location>
</feature>
<dbReference type="AlphaFoldDB" id="A0AAX3W5P1"/>
<name>A0AAX3W5P1_MAMLE</name>
<dbReference type="RefSeq" id="WP_070045496.1">
    <property type="nucleotide sequence ID" value="NZ_CABIVY010000018.1"/>
</dbReference>
<feature type="transmembrane region" description="Helical" evidence="1">
    <location>
        <begin position="153"/>
        <end position="173"/>
    </location>
</feature>
<keyword evidence="1" id="KW-1133">Transmembrane helix</keyword>
<feature type="transmembrane region" description="Helical" evidence="1">
    <location>
        <begin position="67"/>
        <end position="88"/>
    </location>
</feature>
<keyword evidence="1" id="KW-0812">Transmembrane</keyword>
<evidence type="ECO:0000313" key="3">
    <source>
        <dbReference type="Proteomes" id="UP001223261"/>
    </source>
</evidence>
<gene>
    <name evidence="2" type="ORF">PYH69_03070</name>
</gene>
<evidence type="ECO:0008006" key="4">
    <source>
        <dbReference type="Google" id="ProtNLM"/>
    </source>
</evidence>
<organism evidence="2 3">
    <name type="scientific">Mammaliicoccus lentus</name>
    <name type="common">Staphylococcus lentus</name>
    <dbReference type="NCBI Taxonomy" id="42858"/>
    <lineage>
        <taxon>Bacteria</taxon>
        <taxon>Bacillati</taxon>
        <taxon>Bacillota</taxon>
        <taxon>Bacilli</taxon>
        <taxon>Bacillales</taxon>
        <taxon>Staphylococcaceae</taxon>
        <taxon>Mammaliicoccus</taxon>
    </lineage>
</organism>
<sequence length="180" mass="20727">MNFIVWLIIFCEIAFWVVILLGLVTRYIFKRKNLGLFFLALTPVLDLILLVSTSLDLYHGATAELPHAIAAVYIAVSIVFGKSMIQWADERFQYFIMKEGPKPYKPKGIAYAKQYGKSWVKHLISYILGTGILHLIIFIIHDPKRTEAMDDVINLWTIVIIIDLIIAISYFIWPPRDKKA</sequence>
<dbReference type="EMBL" id="CP118848">
    <property type="protein sequence ID" value="WHI60626.1"/>
    <property type="molecule type" value="Genomic_DNA"/>
</dbReference>
<protein>
    <recommendedName>
        <fullName evidence="4">Membrane protein YmcC</fullName>
    </recommendedName>
</protein>
<accession>A0AAX3W5P1</accession>
<keyword evidence="1" id="KW-0472">Membrane</keyword>
<evidence type="ECO:0000313" key="2">
    <source>
        <dbReference type="EMBL" id="WHI60626.1"/>
    </source>
</evidence>
<proteinExistence type="predicted"/>
<feature type="transmembrane region" description="Helical" evidence="1">
    <location>
        <begin position="6"/>
        <end position="29"/>
    </location>
</feature>
<dbReference type="Proteomes" id="UP001223261">
    <property type="component" value="Chromosome"/>
</dbReference>